<name>A0A150J6G8_9EURY</name>
<dbReference type="EMBL" id="LNJB01000036">
    <property type="protein sequence ID" value="KYC52829.1"/>
    <property type="molecule type" value="Genomic_DNA"/>
</dbReference>
<dbReference type="PATRIC" id="fig|1706433.3.peg.1577"/>
<comment type="caution">
    <text evidence="1">The sequence shown here is derived from an EMBL/GenBank/DDBJ whole genome shotgun (WGS) entry which is preliminary data.</text>
</comment>
<evidence type="ECO:0008006" key="3">
    <source>
        <dbReference type="Google" id="ProtNLM"/>
    </source>
</evidence>
<accession>A0A150J6G8</accession>
<dbReference type="Proteomes" id="UP000092420">
    <property type="component" value="Unassembled WGS sequence"/>
</dbReference>
<dbReference type="InterPro" id="IPR038573">
    <property type="entry name" value="BrnT_sf"/>
</dbReference>
<organism evidence="1 2">
    <name type="scientific">Candidatus Methanofastidiosum methylothiophilum</name>
    <dbReference type="NCBI Taxonomy" id="1705564"/>
    <lineage>
        <taxon>Archaea</taxon>
        <taxon>Methanobacteriati</taxon>
        <taxon>Methanobacteriota</taxon>
        <taxon>Stenosarchaea group</taxon>
        <taxon>Candidatus Methanofastidiosia</taxon>
        <taxon>Candidatus Methanofastidiosales</taxon>
        <taxon>Candidatus Methanofastidiosaceae</taxon>
        <taxon>Candidatus Methanofastidiosum</taxon>
    </lineage>
</organism>
<reference evidence="1 2" key="1">
    <citation type="journal article" date="2016" name="ISME J.">
        <title>Chasing the elusive Euryarchaeota class WSA2: genomes reveal a uniquely fastidious methyl-reducing methanogen.</title>
        <authorList>
            <person name="Nobu M.K."/>
            <person name="Narihiro T."/>
            <person name="Kuroda K."/>
            <person name="Mei R."/>
            <person name="Liu W.T."/>
        </authorList>
    </citation>
    <scope>NUCLEOTIDE SEQUENCE [LARGE SCALE GENOMIC DNA]</scope>
    <source>
        <strain evidence="1">ADurb1013_Bin02101</strain>
    </source>
</reference>
<evidence type="ECO:0000313" key="1">
    <source>
        <dbReference type="EMBL" id="KYC52829.1"/>
    </source>
</evidence>
<proteinExistence type="predicted"/>
<gene>
    <name evidence="1" type="ORF">AN188_01547</name>
</gene>
<dbReference type="AlphaFoldDB" id="A0A150J6G8"/>
<dbReference type="Gene3D" id="3.10.450.530">
    <property type="entry name" value="Ribonuclease toxin, BrnT, of type II toxin-antitoxin system"/>
    <property type="match status" value="1"/>
</dbReference>
<sequence>MKYFDWDEEKNQWLKKERKISFEMIINYLEEEKILDKVVHPNSQKYPNQFIFIVEHDNYAYLVPFIEDDEKIFLKTIIPSRKATEKYLRRPNNE</sequence>
<protein>
    <recommendedName>
        <fullName evidence="3">Toxin</fullName>
    </recommendedName>
</protein>
<evidence type="ECO:0000313" key="2">
    <source>
        <dbReference type="Proteomes" id="UP000092420"/>
    </source>
</evidence>